<keyword evidence="4" id="KW-1185">Reference proteome</keyword>
<evidence type="ECO:0000259" key="2">
    <source>
        <dbReference type="Pfam" id="PF00171"/>
    </source>
</evidence>
<dbReference type="PROSITE" id="PS00070">
    <property type="entry name" value="ALDEHYDE_DEHYDR_CYS"/>
    <property type="match status" value="1"/>
</dbReference>
<dbReference type="Gene3D" id="3.40.605.10">
    <property type="entry name" value="Aldehyde Dehydrogenase, Chain A, domain 1"/>
    <property type="match status" value="1"/>
</dbReference>
<dbReference type="PANTHER" id="PTHR11699">
    <property type="entry name" value="ALDEHYDE DEHYDROGENASE-RELATED"/>
    <property type="match status" value="1"/>
</dbReference>
<protein>
    <submittedName>
        <fullName evidence="3">Aldehyde dehydrogenase family protein</fullName>
    </submittedName>
</protein>
<name>A0ABY7KLQ5_9ACTN</name>
<evidence type="ECO:0000313" key="4">
    <source>
        <dbReference type="Proteomes" id="UP001164439"/>
    </source>
</evidence>
<dbReference type="Proteomes" id="UP001164439">
    <property type="component" value="Chromosome"/>
</dbReference>
<proteinExistence type="predicted"/>
<dbReference type="RefSeq" id="WP_269662964.1">
    <property type="nucleotide sequence ID" value="NZ_CP114413.1"/>
</dbReference>
<dbReference type="InterPro" id="IPR016161">
    <property type="entry name" value="Ald_DH/histidinol_DH"/>
</dbReference>
<evidence type="ECO:0000313" key="3">
    <source>
        <dbReference type="EMBL" id="WAZ25484.1"/>
    </source>
</evidence>
<sequence>MRTLETLIGGEWVTSGAWIDVHDPADVREPLARIPALPAKDVTRAYDHAERGFALWKRTSPFERARIMTEAARLIRERLESIAADVTAENGKTLAEARGETGKAADFLDYYAGLARQRYGTLLHDVRPDTRTHTQREPIGVILVISPWNDPLITPARKLAPLLATGNAAVFKPATETPLSGLHFARALHDAGLPAGVLNVVTGRTAEIEEALLDDPRIAGVTFTGSNAVGNRIRRRLADRNVRFQGELGGKNASVVLADADLPAAAKAVVAASFGQAGQRCTATSRVIVERPAHDDFVRLLLAEVEALAVGPGSDPATTLCPLSSPRQRDSVLADIGRAVDAGATVLAGGAADPERAHGCYVLPTVLGDVTPEMAIWREEVFGPVLAVRAVEDFTQAVEAVNDSEFGLAAALFTRDLSRAYRFIDEAECGQVAVNTTTTGWDVHLPFGGFRDSGTGYKEQGEEVLRFSTRVKTVAVHY</sequence>
<feature type="domain" description="Aldehyde dehydrogenase" evidence="2">
    <location>
        <begin position="12"/>
        <end position="474"/>
    </location>
</feature>
<reference evidence="3" key="1">
    <citation type="submission" date="2022-12" db="EMBL/GenBank/DDBJ databases">
        <authorList>
            <person name="Ruckert C."/>
            <person name="Busche T."/>
            <person name="Kalinowski J."/>
            <person name="Wittmann C."/>
        </authorList>
    </citation>
    <scope>NUCLEOTIDE SEQUENCE</scope>
    <source>
        <strain evidence="3">DSM 40467</strain>
    </source>
</reference>
<dbReference type="InterPro" id="IPR015590">
    <property type="entry name" value="Aldehyde_DH_dom"/>
</dbReference>
<organism evidence="3 4">
    <name type="scientific">Streptomyces cinnabarinus</name>
    <dbReference type="NCBI Taxonomy" id="67287"/>
    <lineage>
        <taxon>Bacteria</taxon>
        <taxon>Bacillati</taxon>
        <taxon>Actinomycetota</taxon>
        <taxon>Actinomycetes</taxon>
        <taxon>Kitasatosporales</taxon>
        <taxon>Streptomycetaceae</taxon>
        <taxon>Streptomyces</taxon>
    </lineage>
</organism>
<dbReference type="EMBL" id="CP114413">
    <property type="protein sequence ID" value="WAZ25484.1"/>
    <property type="molecule type" value="Genomic_DNA"/>
</dbReference>
<keyword evidence="1" id="KW-0560">Oxidoreductase</keyword>
<gene>
    <name evidence="3" type="ORF">STRCI_006986</name>
</gene>
<dbReference type="InterPro" id="IPR016160">
    <property type="entry name" value="Ald_DH_CS_CYS"/>
</dbReference>
<dbReference type="SUPFAM" id="SSF53720">
    <property type="entry name" value="ALDH-like"/>
    <property type="match status" value="1"/>
</dbReference>
<dbReference type="Pfam" id="PF00171">
    <property type="entry name" value="Aldedh"/>
    <property type="match status" value="1"/>
</dbReference>
<dbReference type="InterPro" id="IPR016162">
    <property type="entry name" value="Ald_DH_N"/>
</dbReference>
<evidence type="ECO:0000256" key="1">
    <source>
        <dbReference type="ARBA" id="ARBA00023002"/>
    </source>
</evidence>
<dbReference type="Gene3D" id="3.40.309.10">
    <property type="entry name" value="Aldehyde Dehydrogenase, Chain A, domain 2"/>
    <property type="match status" value="1"/>
</dbReference>
<dbReference type="InterPro" id="IPR016163">
    <property type="entry name" value="Ald_DH_C"/>
</dbReference>
<accession>A0ABY7KLQ5</accession>